<name>A0ABC8ULP7_9AQUA</name>
<gene>
    <name evidence="3" type="ORF">ILEXP_LOCUS52071</name>
</gene>
<dbReference type="SUPFAM" id="SSF53756">
    <property type="entry name" value="UDP-Glycosyltransferase/glycogen phosphorylase"/>
    <property type="match status" value="1"/>
</dbReference>
<dbReference type="Proteomes" id="UP001642360">
    <property type="component" value="Unassembled WGS sequence"/>
</dbReference>
<dbReference type="AlphaFoldDB" id="A0ABC8ULP7"/>
<proteinExistence type="inferred from homology"/>
<protein>
    <submittedName>
        <fullName evidence="3">Uncharacterized protein</fullName>
    </submittedName>
</protein>
<dbReference type="PANTHER" id="PTHR11926:SF1412">
    <property type="entry name" value="UDP-GLYCOSYLTRANSFERASE 83A1-LIKE"/>
    <property type="match status" value="1"/>
</dbReference>
<sequence>MGNPHVIAIPYPAQGHVLPLMEFALSLVNQGFKVTFVNTEFNHKRVMKALSEQDNVHDLIHLVSVPDGLEPWEDRNDLAKLSTAMVEVMPGKLQELIQKIKDNDDDDDDEITCIIADGSMGWALEIAKNMGIKRAAFWPASAALLGLVRSIPKLIADGIINNDGRVMTNQMIQLSPTMPPMNTSNLVWACIGDLPTQKIIFDFIVGNNKSLELANWMVCNSTYELEPAAFTLFPDISPIGPLLASTRLGKSPGYFWPEDSTCLKWLNQQQPHSVIYVAFGSFTIFDKKQFRELALGLELTNMPFLWVVRPDLTSETNDDDVYPKGYIERVGLGFNRDDNGIICREEIKNRVEQLLGDESFKAKALDLKEKAMNGIKKSGDSHKSFNNFVEWTKGKEK</sequence>
<dbReference type="InterPro" id="IPR002213">
    <property type="entry name" value="UDP_glucos_trans"/>
</dbReference>
<dbReference type="EMBL" id="CAUOFW020008189">
    <property type="protein sequence ID" value="CAK9181963.1"/>
    <property type="molecule type" value="Genomic_DNA"/>
</dbReference>
<dbReference type="GO" id="GO:0016740">
    <property type="term" value="F:transferase activity"/>
    <property type="evidence" value="ECO:0007669"/>
    <property type="project" value="UniProtKB-KW"/>
</dbReference>
<dbReference type="FunFam" id="3.40.50.2000:FF:000133">
    <property type="entry name" value="UDP-glycosyltransferase 83A1"/>
    <property type="match status" value="1"/>
</dbReference>
<dbReference type="PANTHER" id="PTHR11926">
    <property type="entry name" value="GLUCOSYL/GLUCURONOSYL TRANSFERASES"/>
    <property type="match status" value="1"/>
</dbReference>
<evidence type="ECO:0000313" key="3">
    <source>
        <dbReference type="EMBL" id="CAK9181963.1"/>
    </source>
</evidence>
<evidence type="ECO:0000256" key="1">
    <source>
        <dbReference type="ARBA" id="ARBA00009995"/>
    </source>
</evidence>
<comment type="similarity">
    <text evidence="1">Belongs to the UDP-glycosyltransferase family.</text>
</comment>
<evidence type="ECO:0000313" key="4">
    <source>
        <dbReference type="Proteomes" id="UP001642360"/>
    </source>
</evidence>
<keyword evidence="4" id="KW-1185">Reference proteome</keyword>
<keyword evidence="2" id="KW-0808">Transferase</keyword>
<accession>A0ABC8ULP7</accession>
<dbReference type="CDD" id="cd03784">
    <property type="entry name" value="GT1_Gtf-like"/>
    <property type="match status" value="1"/>
</dbReference>
<comment type="caution">
    <text evidence="3">The sequence shown here is derived from an EMBL/GenBank/DDBJ whole genome shotgun (WGS) entry which is preliminary data.</text>
</comment>
<reference evidence="3 4" key="1">
    <citation type="submission" date="2024-02" db="EMBL/GenBank/DDBJ databases">
        <authorList>
            <person name="Vignale AGUSTIN F."/>
            <person name="Sosa J E."/>
            <person name="Modenutti C."/>
        </authorList>
    </citation>
    <scope>NUCLEOTIDE SEQUENCE [LARGE SCALE GENOMIC DNA]</scope>
</reference>
<evidence type="ECO:0000256" key="2">
    <source>
        <dbReference type="ARBA" id="ARBA00022679"/>
    </source>
</evidence>
<dbReference type="Gene3D" id="3.40.50.2000">
    <property type="entry name" value="Glycogen Phosphorylase B"/>
    <property type="match status" value="2"/>
</dbReference>
<organism evidence="3 4">
    <name type="scientific">Ilex paraguariensis</name>
    <name type="common">yerba mate</name>
    <dbReference type="NCBI Taxonomy" id="185542"/>
    <lineage>
        <taxon>Eukaryota</taxon>
        <taxon>Viridiplantae</taxon>
        <taxon>Streptophyta</taxon>
        <taxon>Embryophyta</taxon>
        <taxon>Tracheophyta</taxon>
        <taxon>Spermatophyta</taxon>
        <taxon>Magnoliopsida</taxon>
        <taxon>eudicotyledons</taxon>
        <taxon>Gunneridae</taxon>
        <taxon>Pentapetalae</taxon>
        <taxon>asterids</taxon>
        <taxon>campanulids</taxon>
        <taxon>Aquifoliales</taxon>
        <taxon>Aquifoliaceae</taxon>
        <taxon>Ilex</taxon>
    </lineage>
</organism>